<dbReference type="NCBIfam" id="TIGR04366">
    <property type="entry name" value="cupin_WbuC"/>
    <property type="match status" value="1"/>
</dbReference>
<dbReference type="InterPro" id="IPR046058">
    <property type="entry name" value="WbuC_cupin"/>
</dbReference>
<dbReference type="Proteomes" id="UP001204621">
    <property type="component" value="Unassembled WGS sequence"/>
</dbReference>
<evidence type="ECO:0000313" key="3">
    <source>
        <dbReference type="Proteomes" id="UP001204621"/>
    </source>
</evidence>
<protein>
    <submittedName>
        <fullName evidence="2">WbuC family cupin fold metalloprotein</fullName>
    </submittedName>
</protein>
<dbReference type="EMBL" id="JANUGU010000002">
    <property type="protein sequence ID" value="MCS0658148.1"/>
    <property type="molecule type" value="Genomic_DNA"/>
</dbReference>
<feature type="domain" description="Cupin fold metalloprotein WbuC cupin" evidence="1">
    <location>
        <begin position="7"/>
        <end position="83"/>
    </location>
</feature>
<accession>A0ABT2CYK2</accession>
<organism evidence="2 3">
    <name type="scientific">Massilia terrae</name>
    <dbReference type="NCBI Taxonomy" id="1811224"/>
    <lineage>
        <taxon>Bacteria</taxon>
        <taxon>Pseudomonadati</taxon>
        <taxon>Pseudomonadota</taxon>
        <taxon>Betaproteobacteria</taxon>
        <taxon>Burkholderiales</taxon>
        <taxon>Oxalobacteraceae</taxon>
        <taxon>Telluria group</taxon>
        <taxon>Massilia</taxon>
    </lineage>
</organism>
<reference evidence="2 3" key="1">
    <citation type="submission" date="2022-08" db="EMBL/GenBank/DDBJ databases">
        <title>Reclassification of Massilia species as members of the genera Telluria, Duganella, Pseudoduganella, Mokoshia gen. nov. and Zemynaea gen. nov. using orthogonal and non-orthogonal genome-based approaches.</title>
        <authorList>
            <person name="Bowman J.P."/>
        </authorList>
    </citation>
    <scope>NUCLEOTIDE SEQUENCE [LARGE SCALE GENOMIC DNA]</scope>
    <source>
        <strain evidence="2 3">JCM 31606</strain>
    </source>
</reference>
<dbReference type="InterPro" id="IPR014710">
    <property type="entry name" value="RmlC-like_jellyroll"/>
</dbReference>
<dbReference type="InterPro" id="IPR027565">
    <property type="entry name" value="Cupin_WbuC"/>
</dbReference>
<name>A0ABT2CYK2_9BURK</name>
<gene>
    <name evidence="2" type="ORF">NX778_08735</name>
</gene>
<dbReference type="RefSeq" id="WP_258811336.1">
    <property type="nucleotide sequence ID" value="NZ_JANUGU010000002.1"/>
</dbReference>
<dbReference type="Pfam" id="PF19480">
    <property type="entry name" value="DUF6016"/>
    <property type="match status" value="1"/>
</dbReference>
<comment type="caution">
    <text evidence="2">The sequence shown here is derived from an EMBL/GenBank/DDBJ whole genome shotgun (WGS) entry which is preliminary data.</text>
</comment>
<evidence type="ECO:0000259" key="1">
    <source>
        <dbReference type="Pfam" id="PF19480"/>
    </source>
</evidence>
<dbReference type="SUPFAM" id="SSF51182">
    <property type="entry name" value="RmlC-like cupins"/>
    <property type="match status" value="1"/>
</dbReference>
<sequence>MNVRVFSTATLDGLAQEASQSKRRRQHLNIHQSYEDPSQRLLNAIGTDSYIRPHRHALDPKTETLFALRGQFALVLFDDSGAPRDIFIFGSGAQPVSPNAGVELPPGSWHTVIALSEGAILFEVKAGPFRADAAKELAPWAPEEGSAEAPAYFERLRRQILEVAA</sequence>
<dbReference type="CDD" id="cd07005">
    <property type="entry name" value="cupin_WbuC-like"/>
    <property type="match status" value="1"/>
</dbReference>
<evidence type="ECO:0000313" key="2">
    <source>
        <dbReference type="EMBL" id="MCS0658148.1"/>
    </source>
</evidence>
<dbReference type="InterPro" id="IPR011051">
    <property type="entry name" value="RmlC_Cupin_sf"/>
</dbReference>
<proteinExistence type="predicted"/>
<keyword evidence="3" id="KW-1185">Reference proteome</keyword>
<dbReference type="Gene3D" id="2.60.120.10">
    <property type="entry name" value="Jelly Rolls"/>
    <property type="match status" value="1"/>
</dbReference>